<keyword evidence="2" id="KW-0235">DNA replication</keyword>
<keyword evidence="6" id="KW-1185">Reference proteome</keyword>
<dbReference type="PANTHER" id="PTHR10416">
    <property type="entry name" value="DNA POLYMERASE DELTA SUBUNIT 2"/>
    <property type="match status" value="1"/>
</dbReference>
<evidence type="ECO:0000256" key="2">
    <source>
        <dbReference type="ARBA" id="ARBA00022705"/>
    </source>
</evidence>
<dbReference type="InterPro" id="IPR024826">
    <property type="entry name" value="DNA_pol_delta/II_ssu"/>
</dbReference>
<name>A0ABR4Q4S9_9CEST</name>
<dbReference type="InterPro" id="IPR040663">
    <property type="entry name" value="DNA_pol_D_N"/>
</dbReference>
<proteinExistence type="inferred from homology"/>
<feature type="domain" description="DNA polymerase delta subunit OB-fold" evidence="4">
    <location>
        <begin position="25"/>
        <end position="164"/>
    </location>
</feature>
<gene>
    <name evidence="5" type="ORF">TcWFU_000902</name>
</gene>
<dbReference type="Pfam" id="PF18018">
    <property type="entry name" value="DNA_pol_D_N"/>
    <property type="match status" value="1"/>
</dbReference>
<reference evidence="5 6" key="1">
    <citation type="journal article" date="2022" name="Front. Cell. Infect. Microbiol.">
        <title>The Genomes of Two Strains of Taenia crassiceps the Animal Model for the Study of Human Cysticercosis.</title>
        <authorList>
            <person name="Bobes R.J."/>
            <person name="Estrada K."/>
            <person name="Rios-Valencia D.G."/>
            <person name="Calderon-Gallegos A."/>
            <person name="de la Torre P."/>
            <person name="Carrero J.C."/>
            <person name="Sanchez-Flores A."/>
            <person name="Laclette J.P."/>
        </authorList>
    </citation>
    <scope>NUCLEOTIDE SEQUENCE [LARGE SCALE GENOMIC DNA]</scope>
    <source>
        <strain evidence="5">WFUcys</strain>
    </source>
</reference>
<organism evidence="5 6">
    <name type="scientific">Taenia crassiceps</name>
    <dbReference type="NCBI Taxonomy" id="6207"/>
    <lineage>
        <taxon>Eukaryota</taxon>
        <taxon>Metazoa</taxon>
        <taxon>Spiralia</taxon>
        <taxon>Lophotrochozoa</taxon>
        <taxon>Platyhelminthes</taxon>
        <taxon>Cestoda</taxon>
        <taxon>Eucestoda</taxon>
        <taxon>Cyclophyllidea</taxon>
        <taxon>Taeniidae</taxon>
        <taxon>Taenia</taxon>
    </lineage>
</organism>
<evidence type="ECO:0000256" key="1">
    <source>
        <dbReference type="ARBA" id="ARBA00006035"/>
    </source>
</evidence>
<feature type="domain" description="DNA polymerase alpha/delta/epsilon subunit B" evidence="3">
    <location>
        <begin position="236"/>
        <end position="430"/>
    </location>
</feature>
<dbReference type="Gene3D" id="2.40.50.430">
    <property type="match status" value="1"/>
</dbReference>
<dbReference type="Gene3D" id="3.60.21.50">
    <property type="match status" value="1"/>
</dbReference>
<comment type="caution">
    <text evidence="5">The sequence shown here is derived from an EMBL/GenBank/DDBJ whole genome shotgun (WGS) entry which is preliminary data.</text>
</comment>
<evidence type="ECO:0000313" key="6">
    <source>
        <dbReference type="Proteomes" id="UP001651158"/>
    </source>
</evidence>
<comment type="similarity">
    <text evidence="1">Belongs to the DNA polymerase delta/II small subunit family.</text>
</comment>
<dbReference type="InterPro" id="IPR007185">
    <property type="entry name" value="DNA_pol_a/d/e_bsu"/>
</dbReference>
<evidence type="ECO:0000259" key="3">
    <source>
        <dbReference type="Pfam" id="PF04042"/>
    </source>
</evidence>
<protein>
    <submittedName>
        <fullName evidence="5">DNA polymerase subunit delta-2</fullName>
    </submittedName>
</protein>
<accession>A0ABR4Q4S9</accession>
<dbReference type="Pfam" id="PF04042">
    <property type="entry name" value="DNA_pol_E_B"/>
    <property type="match status" value="1"/>
</dbReference>
<dbReference type="Proteomes" id="UP001651158">
    <property type="component" value="Unassembled WGS sequence"/>
</dbReference>
<sequence length="491" mass="54115">MTTPVVATDRNRFHIATGGCSFYTQYAEIYLSRLKISHHRLENQARCRWPKLPIRSVPDVKADEECVIIGTIFRSSAEKPSIMRQITLLEQVGGRLELEQQERQHCLSRIADSEDEMFLEDEVQRITLVASPEMDALDRLPTGVVACLRGFEPARSEGTFTVLELAFLEPQPIRPITATPVDSASCPPLPNCSGHWVGFISGLGFAASAEVVENESCHGYSLALRLLSDWLRQVPLCRLFILGDCIRSSGPGGLETLGVMPSARFTSRKEDADSVMSMSMLDAWLSELPLGDGFSVELLPGVADCVSQFLPQQPFHPLLFPRTISRFGRGEGALVSSTNPCFSEVHSRRILATSGQNVTDVHKYTIVGDTLDCMESLLHWGHVAPTCPDTLFSYPLKDTDSLLFTVDPKTGASPDYPDVFVAGNQPAAQFRRASLNPWNASDGTRKGALLITVPRFDVSCTMVLLELETLRCVPLKFDLSRTDIPEPSSKA</sequence>
<dbReference type="EMBL" id="JAKROA010000011">
    <property type="protein sequence ID" value="KAL5104591.1"/>
    <property type="molecule type" value="Genomic_DNA"/>
</dbReference>
<dbReference type="PANTHER" id="PTHR10416:SF0">
    <property type="entry name" value="DNA POLYMERASE DELTA SUBUNIT 2"/>
    <property type="match status" value="1"/>
</dbReference>
<evidence type="ECO:0000259" key="4">
    <source>
        <dbReference type="Pfam" id="PF18018"/>
    </source>
</evidence>
<evidence type="ECO:0000313" key="5">
    <source>
        <dbReference type="EMBL" id="KAL5104591.1"/>
    </source>
</evidence>